<keyword evidence="1" id="KW-1133">Transmembrane helix</keyword>
<evidence type="ECO:0000313" key="3">
    <source>
        <dbReference type="Proteomes" id="UP001208570"/>
    </source>
</evidence>
<proteinExistence type="predicted"/>
<feature type="transmembrane region" description="Helical" evidence="1">
    <location>
        <begin position="488"/>
        <end position="511"/>
    </location>
</feature>
<dbReference type="AlphaFoldDB" id="A0AAD9K3S9"/>
<dbReference type="EMBL" id="JAODUP010000064">
    <property type="protein sequence ID" value="KAK2164404.1"/>
    <property type="molecule type" value="Genomic_DNA"/>
</dbReference>
<protein>
    <submittedName>
        <fullName evidence="2">Uncharacterized protein</fullName>
    </submittedName>
</protein>
<dbReference type="Proteomes" id="UP001208570">
    <property type="component" value="Unassembled WGS sequence"/>
</dbReference>
<keyword evidence="1" id="KW-0812">Transmembrane</keyword>
<evidence type="ECO:0000256" key="1">
    <source>
        <dbReference type="SAM" id="Phobius"/>
    </source>
</evidence>
<sequence>MTLPNGRRPVVIVADISSGFSVQINLKESNLAPLYRSVDHSSSNDNVDLGDTGLEHIRDHYCNYPSITTKAKFYSCSRHRRQDTEKCEMLTGYYLDPKETCYTSDNELLGNLPELDRRGRSILCTSPGKLTSVFGVGSELNDMTMMFVDKAKGCMESRSLCDSCTQSCARNMQKHRGSHRCNITGEDADNGESPRLPNCYSCCAKEDCAEPCNVYRMPECEQRRCVVGNLAEFILQAEFDPRRTIFGCHIEPPDLLHGDTALETFSAGFYQAYGTELKDTDIKSDSVYVRPKRPFSVSTSSWKREPCDTDAISELVVTSSSSPDGDLFRLESNIRVVPVNPLHYRLFNRTGENDKAHSPFIYYEIPSDSSILKAVYNDTTVKDDGTLKAELIINHISGYFGIRVMDPGYTRTPLFHYDIGVNCPQTFNILFFIPTDGPDNYDKKLLLEIADSFRKIKLTVFRPAPNETEEAKDSPVHYTHKGEKEMTIFTPFIAVLCVIISFLILLLFVGFITERGKKPRKSENKVHSQHLLFVVCYVTFRAGYSIVVTFTVLMLLIRHVNRDSMTTLSEFTRYAETAENDQRLEIDHIQGYVMSELKRQNNIANETKFICEKKLIELQNVLEDQKQQMRVENNEERLVSQVALQYTKLMILNLTHSISKFREEFTAYSRVALDRLERNVVQTSSALRSNKWLQAAKMIHEAVQTKRSALGLGTKGFEDWAGIRQEVESLAVDLSLDNFPMPNLTEFLSIDIPKTNNKQSSIPRISEINLPQNKWYYQFEKKASMEAPGALHPKRPRLKVNADDIISWSSLLVILVVIDLIWKSCDKTSVSSRCFQCIKDFNLRVMKTEFVPKVIATATTCCVIYLILASCDQLLTVKTLASVGYFESMVAPVETSYRLAKTRVKTNAYRINRFEYPFYEELVNVRTKRYQLMLDMYAELQKSNNLLHDSEYCSWKKLLHPDEPCNCTFAQAEKLKFDGCELPPVTPHAYQKKDFGAYRDQLSRTIVPYVNASRQIVMDTCHLVMIFVTILVLVDALGAVTWIYLKKFNLLRLKPMFEVEHYPAPETIGNHT</sequence>
<feature type="transmembrane region" description="Helical" evidence="1">
    <location>
        <begin position="1023"/>
        <end position="1045"/>
    </location>
</feature>
<feature type="transmembrane region" description="Helical" evidence="1">
    <location>
        <begin position="531"/>
        <end position="557"/>
    </location>
</feature>
<accession>A0AAD9K3S9</accession>
<organism evidence="2 3">
    <name type="scientific">Paralvinella palmiformis</name>
    <dbReference type="NCBI Taxonomy" id="53620"/>
    <lineage>
        <taxon>Eukaryota</taxon>
        <taxon>Metazoa</taxon>
        <taxon>Spiralia</taxon>
        <taxon>Lophotrochozoa</taxon>
        <taxon>Annelida</taxon>
        <taxon>Polychaeta</taxon>
        <taxon>Sedentaria</taxon>
        <taxon>Canalipalpata</taxon>
        <taxon>Terebellida</taxon>
        <taxon>Terebelliformia</taxon>
        <taxon>Alvinellidae</taxon>
        <taxon>Paralvinella</taxon>
    </lineage>
</organism>
<keyword evidence="3" id="KW-1185">Reference proteome</keyword>
<comment type="caution">
    <text evidence="2">The sequence shown here is derived from an EMBL/GenBank/DDBJ whole genome shotgun (WGS) entry which is preliminary data.</text>
</comment>
<name>A0AAD9K3S9_9ANNE</name>
<reference evidence="2" key="1">
    <citation type="journal article" date="2023" name="Mol. Biol. Evol.">
        <title>Third-Generation Sequencing Reveals the Adaptive Role of the Epigenome in Three Deep-Sea Polychaetes.</title>
        <authorList>
            <person name="Perez M."/>
            <person name="Aroh O."/>
            <person name="Sun Y."/>
            <person name="Lan Y."/>
            <person name="Juniper S.K."/>
            <person name="Young C.R."/>
            <person name="Angers B."/>
            <person name="Qian P.Y."/>
        </authorList>
    </citation>
    <scope>NUCLEOTIDE SEQUENCE</scope>
    <source>
        <strain evidence="2">P08H-3</strain>
    </source>
</reference>
<gene>
    <name evidence="2" type="ORF">LSH36_64g03032</name>
</gene>
<evidence type="ECO:0000313" key="2">
    <source>
        <dbReference type="EMBL" id="KAK2164404.1"/>
    </source>
</evidence>
<keyword evidence="1" id="KW-0472">Membrane</keyword>